<keyword evidence="2" id="KW-1185">Reference proteome</keyword>
<name>A0A0K1P8D9_9BACT</name>
<accession>A0A0K1P8D9</accession>
<gene>
    <name evidence="1" type="ORF">AKJ08_0083</name>
</gene>
<evidence type="ECO:0000313" key="2">
    <source>
        <dbReference type="Proteomes" id="UP000055590"/>
    </source>
</evidence>
<evidence type="ECO:0000313" key="1">
    <source>
        <dbReference type="EMBL" id="AKU89696.1"/>
    </source>
</evidence>
<dbReference type="Proteomes" id="UP000055590">
    <property type="component" value="Chromosome"/>
</dbReference>
<protein>
    <submittedName>
        <fullName evidence="1">Uncharacterized protein</fullName>
    </submittedName>
</protein>
<sequence>MLVSADRELRLEIPAGALATKTTIGIEPVEERAPHGLGKAYRITPADIALSAPARLVFDKREENEMAVAVASRGADGSWQAHLGAAFDRFEATLTVETTEFSTWSLIQMLKIEPTDLRVRIGATTDFQVNICLEDDASLFAGANLANVADTCRPWTLSDRVLRWTVDGLPGGREDIGTVAGDGSRATYMAPAAISDWNSVVSVTAWMDIPGRPEGGLGAELTLSPY</sequence>
<proteinExistence type="predicted"/>
<dbReference type="KEGG" id="vin:AKJ08_0083"/>
<dbReference type="AlphaFoldDB" id="A0A0K1P8D9"/>
<organism evidence="1 2">
    <name type="scientific">Vulgatibacter incomptus</name>
    <dbReference type="NCBI Taxonomy" id="1391653"/>
    <lineage>
        <taxon>Bacteria</taxon>
        <taxon>Pseudomonadati</taxon>
        <taxon>Myxococcota</taxon>
        <taxon>Myxococcia</taxon>
        <taxon>Myxococcales</taxon>
        <taxon>Cystobacterineae</taxon>
        <taxon>Vulgatibacteraceae</taxon>
        <taxon>Vulgatibacter</taxon>
    </lineage>
</organism>
<dbReference type="EMBL" id="CP012332">
    <property type="protein sequence ID" value="AKU89696.1"/>
    <property type="molecule type" value="Genomic_DNA"/>
</dbReference>
<reference evidence="1 2" key="1">
    <citation type="submission" date="2015-08" db="EMBL/GenBank/DDBJ databases">
        <authorList>
            <person name="Babu N.S."/>
            <person name="Beckwith C.J."/>
            <person name="Beseler K.G."/>
            <person name="Brison A."/>
            <person name="Carone J.V."/>
            <person name="Caskin T.P."/>
            <person name="Diamond M."/>
            <person name="Durham M.E."/>
            <person name="Foxe J.M."/>
            <person name="Go M."/>
            <person name="Henderson B.A."/>
            <person name="Jones I.B."/>
            <person name="McGettigan J.A."/>
            <person name="Micheletti S.J."/>
            <person name="Nasrallah M.E."/>
            <person name="Ortiz D."/>
            <person name="Piller C.R."/>
            <person name="Privatt S.R."/>
            <person name="Schneider S.L."/>
            <person name="Sharp S."/>
            <person name="Smith T.C."/>
            <person name="Stanton J.D."/>
            <person name="Ullery H.E."/>
            <person name="Wilson R.J."/>
            <person name="Serrano M.G."/>
            <person name="Buck G."/>
            <person name="Lee V."/>
            <person name="Wang Y."/>
            <person name="Carvalho R."/>
            <person name="Voegtly L."/>
            <person name="Shi R."/>
            <person name="Duckworth R."/>
            <person name="Johnson A."/>
            <person name="Loviza R."/>
            <person name="Walstead R."/>
            <person name="Shah Z."/>
            <person name="Kiflezghi M."/>
            <person name="Wade K."/>
            <person name="Ball S.L."/>
            <person name="Bradley K.W."/>
            <person name="Asai D.J."/>
            <person name="Bowman C.A."/>
            <person name="Russell D.A."/>
            <person name="Pope W.H."/>
            <person name="Jacobs-Sera D."/>
            <person name="Hendrix R.W."/>
            <person name="Hatfull G.F."/>
        </authorList>
    </citation>
    <scope>NUCLEOTIDE SEQUENCE [LARGE SCALE GENOMIC DNA]</scope>
    <source>
        <strain evidence="1 2">DSM 27710</strain>
    </source>
</reference>